<keyword evidence="3" id="KW-1185">Reference proteome</keyword>
<gene>
    <name evidence="2" type="ORF">B0X71_20685</name>
</gene>
<accession>A0A1Q2L6S6</accession>
<evidence type="ECO:0000313" key="3">
    <source>
        <dbReference type="Proteomes" id="UP000188184"/>
    </source>
</evidence>
<dbReference type="AlphaFoldDB" id="A0A1Q2L6S6"/>
<dbReference type="Proteomes" id="UP000188184">
    <property type="component" value="Plasmid unnamed2"/>
</dbReference>
<evidence type="ECO:0000256" key="1">
    <source>
        <dbReference type="SAM" id="Phobius"/>
    </source>
</evidence>
<dbReference type="Pfam" id="PF19597">
    <property type="entry name" value="TrbL_4"/>
    <property type="match status" value="1"/>
</dbReference>
<reference evidence="2 3" key="1">
    <citation type="submission" date="2017-02" db="EMBL/GenBank/DDBJ databases">
        <title>The complete genomic sequence of a novel cold adapted crude oil-degrading bacterium Planococcus qaidamina Y42.</title>
        <authorList>
            <person name="Yang R."/>
        </authorList>
    </citation>
    <scope>NUCLEOTIDE SEQUENCE [LARGE SCALE GENOMIC DNA]</scope>
    <source>
        <strain evidence="2 3">Y42</strain>
        <plasmid evidence="2 3">unnamed2</plasmid>
    </source>
</reference>
<dbReference type="RefSeq" id="WP_077591430.1">
    <property type="nucleotide sequence ID" value="NZ_CP019642.1"/>
</dbReference>
<evidence type="ECO:0008006" key="4">
    <source>
        <dbReference type="Google" id="ProtNLM"/>
    </source>
</evidence>
<keyword evidence="1" id="KW-0812">Transmembrane</keyword>
<dbReference type="EMBL" id="CP019642">
    <property type="protein sequence ID" value="AQQ55592.1"/>
    <property type="molecule type" value="Genomic_DNA"/>
</dbReference>
<dbReference type="InterPro" id="IPR046084">
    <property type="entry name" value="TrbL_4"/>
</dbReference>
<feature type="transmembrane region" description="Helical" evidence="1">
    <location>
        <begin position="237"/>
        <end position="254"/>
    </location>
</feature>
<feature type="transmembrane region" description="Helical" evidence="1">
    <location>
        <begin position="297"/>
        <end position="314"/>
    </location>
</feature>
<sequence length="341" mass="38457">MKGYISTLLVLLVCLTLFPQIVLGDEGEFLNETISEYKETQSDSDKVENVESYMKDVLFLDKYDYETNQFDCKWYEITCHTNSFLFTTVSGFVYGAVDSFSKFQMDAEFITGNAVYEGYMLNFRNLAWTITGIFILWHTMKIVLLYSGNGEEGMNTLYDKLVAIVTAAILLGIYPELFNWILELTHLLTETMLTNPAGHYDIMQVMAVNSVGYGLILMIAVSAILFVFFLSILYRTVLFVILYVSGVLAIPTIVNDQYNFFNLWLKIVVSNILTLTLQLLCFVLGIKTLVSLDDGNMITGMIFFIVGLSIPTLLNQFGASTGTARAVGSSVKYVTRYASRR</sequence>
<keyword evidence="1" id="KW-1133">Transmembrane helix</keyword>
<feature type="transmembrane region" description="Helical" evidence="1">
    <location>
        <begin position="161"/>
        <end position="182"/>
    </location>
</feature>
<proteinExistence type="predicted"/>
<name>A0A1Q2L6S6_9BACL</name>
<feature type="transmembrane region" description="Helical" evidence="1">
    <location>
        <begin position="126"/>
        <end position="149"/>
    </location>
</feature>
<feature type="transmembrane region" description="Helical" evidence="1">
    <location>
        <begin position="202"/>
        <end position="230"/>
    </location>
</feature>
<dbReference type="KEGG" id="pmar:B0X71_20685"/>
<organism evidence="2 3">
    <name type="scientific">Planococcus lenghuensis</name>
    <dbReference type="NCBI Taxonomy" id="2213202"/>
    <lineage>
        <taxon>Bacteria</taxon>
        <taxon>Bacillati</taxon>
        <taxon>Bacillota</taxon>
        <taxon>Bacilli</taxon>
        <taxon>Bacillales</taxon>
        <taxon>Caryophanaceae</taxon>
        <taxon>Planococcus</taxon>
    </lineage>
</organism>
<keyword evidence="2" id="KW-0614">Plasmid</keyword>
<feature type="transmembrane region" description="Helical" evidence="1">
    <location>
        <begin position="260"/>
        <end position="285"/>
    </location>
</feature>
<protein>
    <recommendedName>
        <fullName evidence="4">Conjugal transfer protein TraL</fullName>
    </recommendedName>
</protein>
<geneLocation type="plasmid" evidence="2 3">
    <name>unnamed2</name>
</geneLocation>
<evidence type="ECO:0000313" key="2">
    <source>
        <dbReference type="EMBL" id="AQQ55592.1"/>
    </source>
</evidence>
<keyword evidence="1" id="KW-0472">Membrane</keyword>